<feature type="compositionally biased region" description="Low complexity" evidence="1">
    <location>
        <begin position="453"/>
        <end position="502"/>
    </location>
</feature>
<feature type="compositionally biased region" description="Basic residues" evidence="1">
    <location>
        <begin position="1"/>
        <end position="10"/>
    </location>
</feature>
<dbReference type="InterPro" id="IPR011009">
    <property type="entry name" value="Kinase-like_dom_sf"/>
</dbReference>
<dbReference type="GO" id="GO:0005524">
    <property type="term" value="F:ATP binding"/>
    <property type="evidence" value="ECO:0007669"/>
    <property type="project" value="InterPro"/>
</dbReference>
<protein>
    <submittedName>
        <fullName evidence="2">Serine/threonine kinase-like protein 1</fullName>
    </submittedName>
</protein>
<evidence type="ECO:0000256" key="1">
    <source>
        <dbReference type="SAM" id="MobiDB-lite"/>
    </source>
</evidence>
<dbReference type="Gene3D" id="1.10.510.10">
    <property type="entry name" value="Transferase(Phosphotransferase) domain 1"/>
    <property type="match status" value="1"/>
</dbReference>
<gene>
    <name evidence="2" type="ORF">QR98_0012090</name>
</gene>
<feature type="compositionally biased region" description="Low complexity" evidence="1">
    <location>
        <begin position="11"/>
        <end position="50"/>
    </location>
</feature>
<sequence>MGRPRSRSRSRSNSSNTDGSNSNQSSSSRKNPSSSSSYSSQKSCSSSSKSSSRHRSDSFKKNSTQSKSSTSQCQSNKSSSASNGSQSSSSPCSSSRSSSKSSKMSASLIGQSQKPQSLPDKPNLLDKLAMIEQCEPWIELFSVEEMKERGYIIDSFIVADDCYQFFSARKNQNMILCKMIEMKKCSPRYQKNMIAYSLKIARFLGGAEDLGGVPASEYFIKIFEIFKINNDVFMFMEECPNKSLYLILLDRDDFSPDDERRWTMQIVKAVEKMQAYGIAHRFLKLQHILFDARKNIKIAGWSKSVSFWDVDQNCALLQNKERKSRKNSHLPPECFRSVYDPSKIDMWSVGVLMVCLNTGCYPFNIKSMSKFSAQWRQFVLKHQMNRFVRAACNKTFYIDPNQRARPTEFLEHPYFCASSEEIRLKQFKTTLDPKYDPNMPMEKTLSITSVGLGSSTNESTSTSASSSSSSTCYSGGSSSQGSSSVSATSASVSSESVGSLKKTVGKKSPKKTSSCKTTDSDITNIIGTSTNNYEEGDDQASGVEGGKVGNEIPPEEIAYESKTQENMAPEEQADQAKPISYPSSSKKKSSH</sequence>
<feature type="compositionally biased region" description="Low complexity" evidence="1">
    <location>
        <begin position="61"/>
        <end position="107"/>
    </location>
</feature>
<dbReference type="Pfam" id="PF00069">
    <property type="entry name" value="Pkinase"/>
    <property type="match status" value="1"/>
</dbReference>
<comment type="caution">
    <text evidence="2">The sequence shown here is derived from an EMBL/GenBank/DDBJ whole genome shotgun (WGS) entry which is preliminary data.</text>
</comment>
<feature type="compositionally biased region" description="Low complexity" evidence="1">
    <location>
        <begin position="511"/>
        <end position="523"/>
    </location>
</feature>
<dbReference type="SUPFAM" id="SSF56112">
    <property type="entry name" value="Protein kinase-like (PK-like)"/>
    <property type="match status" value="1"/>
</dbReference>
<dbReference type="Proteomes" id="UP000616769">
    <property type="component" value="Unassembled WGS sequence"/>
</dbReference>
<keyword evidence="2" id="KW-0418">Kinase</keyword>
<organism evidence="2 3">
    <name type="scientific">Sarcoptes scabiei</name>
    <name type="common">Itch mite</name>
    <name type="synonym">Acarus scabiei</name>
    <dbReference type="NCBI Taxonomy" id="52283"/>
    <lineage>
        <taxon>Eukaryota</taxon>
        <taxon>Metazoa</taxon>
        <taxon>Ecdysozoa</taxon>
        <taxon>Arthropoda</taxon>
        <taxon>Chelicerata</taxon>
        <taxon>Arachnida</taxon>
        <taxon>Acari</taxon>
        <taxon>Acariformes</taxon>
        <taxon>Sarcoptiformes</taxon>
        <taxon>Astigmata</taxon>
        <taxon>Psoroptidia</taxon>
        <taxon>Sarcoptoidea</taxon>
        <taxon>Sarcoptidae</taxon>
        <taxon>Sarcoptinae</taxon>
        <taxon>Sarcoptes</taxon>
    </lineage>
</organism>
<dbReference type="OrthoDB" id="6513257at2759"/>
<evidence type="ECO:0000313" key="2">
    <source>
        <dbReference type="EMBL" id="KPM02790.1"/>
    </source>
</evidence>
<reference evidence="2 3" key="1">
    <citation type="journal article" date="2015" name="Parasit. Vectors">
        <title>Draft genome of the scabies mite.</title>
        <authorList>
            <person name="Rider S.D.Jr."/>
            <person name="Morgan M.S."/>
            <person name="Arlian L.G."/>
        </authorList>
    </citation>
    <scope>NUCLEOTIDE SEQUENCE [LARGE SCALE GENOMIC DNA]</scope>
    <source>
        <strain evidence="2">Arlian Lab</strain>
    </source>
</reference>
<keyword evidence="2" id="KW-0808">Transferase</keyword>
<dbReference type="GO" id="GO:0004672">
    <property type="term" value="F:protein kinase activity"/>
    <property type="evidence" value="ECO:0007669"/>
    <property type="project" value="InterPro"/>
</dbReference>
<dbReference type="VEuPathDB" id="VectorBase:SSCA004285"/>
<dbReference type="PROSITE" id="PS50011">
    <property type="entry name" value="PROTEIN_KINASE_DOM"/>
    <property type="match status" value="1"/>
</dbReference>
<dbReference type="PANTHER" id="PTHR24362">
    <property type="entry name" value="SERINE/THREONINE-PROTEIN KINASE NEK"/>
    <property type="match status" value="1"/>
</dbReference>
<dbReference type="EMBL" id="JXLN01002905">
    <property type="protein sequence ID" value="KPM02790.1"/>
    <property type="molecule type" value="Genomic_DNA"/>
</dbReference>
<proteinExistence type="predicted"/>
<name>A0A131ZXF0_SARSC</name>
<feature type="region of interest" description="Disordered" evidence="1">
    <location>
        <begin position="1"/>
        <end position="121"/>
    </location>
</feature>
<feature type="region of interest" description="Disordered" evidence="1">
    <location>
        <begin position="451"/>
        <end position="591"/>
    </location>
</feature>
<dbReference type="AlphaFoldDB" id="A0A131ZXF0"/>
<dbReference type="InterPro" id="IPR000719">
    <property type="entry name" value="Prot_kinase_dom"/>
</dbReference>
<dbReference type="SMART" id="SM00220">
    <property type="entry name" value="S_TKc"/>
    <property type="match status" value="1"/>
</dbReference>
<evidence type="ECO:0000313" key="3">
    <source>
        <dbReference type="Proteomes" id="UP000616769"/>
    </source>
</evidence>
<dbReference type="PANTHER" id="PTHR24362:SF309">
    <property type="entry name" value="PROTEIN KINASE DOMAIN-CONTAINING PROTEIN"/>
    <property type="match status" value="1"/>
</dbReference>
<accession>A0A131ZXF0</accession>